<dbReference type="Gene3D" id="1.20.58.530">
    <property type="match status" value="1"/>
</dbReference>
<protein>
    <recommendedName>
        <fullName evidence="8">Myosin motor domain-containing protein</fullName>
    </recommendedName>
</protein>
<feature type="compositionally biased region" description="Low complexity" evidence="7">
    <location>
        <begin position="367"/>
        <end position="392"/>
    </location>
</feature>
<feature type="region of interest" description="Disordered" evidence="7">
    <location>
        <begin position="1427"/>
        <end position="1502"/>
    </location>
</feature>
<feature type="domain" description="Myosin motor" evidence="8">
    <location>
        <begin position="90"/>
        <end position="917"/>
    </location>
</feature>
<feature type="binding site" evidence="6">
    <location>
        <begin position="184"/>
        <end position="191"/>
    </location>
    <ligand>
        <name>ATP</name>
        <dbReference type="ChEBI" id="CHEBI:30616"/>
    </ligand>
</feature>
<evidence type="ECO:0000256" key="3">
    <source>
        <dbReference type="ARBA" id="ARBA00023123"/>
    </source>
</evidence>
<dbReference type="SUPFAM" id="SSF52540">
    <property type="entry name" value="P-loop containing nucleoside triphosphate hydrolases"/>
    <property type="match status" value="1"/>
</dbReference>
<dbReference type="PANTHER" id="PTHR13140">
    <property type="entry name" value="MYOSIN"/>
    <property type="match status" value="1"/>
</dbReference>
<evidence type="ECO:0000256" key="2">
    <source>
        <dbReference type="ARBA" id="ARBA00022840"/>
    </source>
</evidence>
<dbReference type="Pfam" id="PF00063">
    <property type="entry name" value="Myosin_head"/>
    <property type="match status" value="2"/>
</dbReference>
<feature type="compositionally biased region" description="Pro residues" evidence="7">
    <location>
        <begin position="1658"/>
        <end position="1668"/>
    </location>
</feature>
<dbReference type="Proteomes" id="UP000041254">
    <property type="component" value="Unassembled WGS sequence"/>
</dbReference>
<feature type="region of interest" description="Disordered" evidence="7">
    <location>
        <begin position="359"/>
        <end position="398"/>
    </location>
</feature>
<feature type="region of interest" description="Disordered" evidence="7">
    <location>
        <begin position="440"/>
        <end position="489"/>
    </location>
</feature>
<feature type="compositionally biased region" description="Low complexity" evidence="7">
    <location>
        <begin position="1669"/>
        <end position="1690"/>
    </location>
</feature>
<evidence type="ECO:0000256" key="6">
    <source>
        <dbReference type="PROSITE-ProRule" id="PRU00782"/>
    </source>
</evidence>
<dbReference type="VEuPathDB" id="CryptoDB:Vbra_1677"/>
<name>A0A0G4EIW6_VITBC</name>
<feature type="region of interest" description="Disordered" evidence="7">
    <location>
        <begin position="1"/>
        <end position="23"/>
    </location>
</feature>
<gene>
    <name evidence="9" type="ORF">Vbra_1677</name>
</gene>
<feature type="compositionally biased region" description="Basic and acidic residues" evidence="7">
    <location>
        <begin position="1483"/>
        <end position="1502"/>
    </location>
</feature>
<proteinExistence type="inferred from homology"/>
<dbReference type="GO" id="GO:0030139">
    <property type="term" value="C:endocytic vesicle"/>
    <property type="evidence" value="ECO:0007669"/>
    <property type="project" value="TreeGrafter"/>
</dbReference>
<feature type="region of interest" description="Disordered" evidence="7">
    <location>
        <begin position="1020"/>
        <end position="1039"/>
    </location>
</feature>
<dbReference type="PROSITE" id="PS51456">
    <property type="entry name" value="MYOSIN_MOTOR"/>
    <property type="match status" value="1"/>
</dbReference>
<dbReference type="OrthoDB" id="312459at2759"/>
<dbReference type="EMBL" id="CDMY01000241">
    <property type="protein sequence ID" value="CEL95939.1"/>
    <property type="molecule type" value="Genomic_DNA"/>
</dbReference>
<reference evidence="9 10" key="1">
    <citation type="submission" date="2014-11" db="EMBL/GenBank/DDBJ databases">
        <authorList>
            <person name="Zhu J."/>
            <person name="Qi W."/>
            <person name="Song R."/>
        </authorList>
    </citation>
    <scope>NUCLEOTIDE SEQUENCE [LARGE SCALE GENOMIC DNA]</scope>
</reference>
<feature type="region of interest" description="Disordered" evidence="7">
    <location>
        <begin position="210"/>
        <end position="255"/>
    </location>
</feature>
<dbReference type="Gene3D" id="1.20.5.4820">
    <property type="match status" value="1"/>
</dbReference>
<evidence type="ECO:0000313" key="9">
    <source>
        <dbReference type="EMBL" id="CEL95939.1"/>
    </source>
</evidence>
<evidence type="ECO:0000256" key="7">
    <source>
        <dbReference type="SAM" id="MobiDB-lite"/>
    </source>
</evidence>
<dbReference type="PRINTS" id="PR00193">
    <property type="entry name" value="MYOSINHEAVY"/>
</dbReference>
<keyword evidence="2 6" id="KW-0067">ATP-binding</keyword>
<dbReference type="GO" id="GO:0030048">
    <property type="term" value="P:actin filament-based movement"/>
    <property type="evidence" value="ECO:0007669"/>
    <property type="project" value="TreeGrafter"/>
</dbReference>
<dbReference type="SMART" id="SM00242">
    <property type="entry name" value="MYSc"/>
    <property type="match status" value="1"/>
</dbReference>
<feature type="region of interest" description="Actin-binding" evidence="6">
    <location>
        <begin position="798"/>
        <end position="820"/>
    </location>
</feature>
<keyword evidence="10" id="KW-1185">Reference proteome</keyword>
<evidence type="ECO:0000256" key="5">
    <source>
        <dbReference type="ARBA" id="ARBA00023203"/>
    </source>
</evidence>
<feature type="region of interest" description="Disordered" evidence="7">
    <location>
        <begin position="1658"/>
        <end position="1699"/>
    </location>
</feature>
<keyword evidence="5 6" id="KW-0009">Actin-binding</keyword>
<dbReference type="PANTHER" id="PTHR13140:SF745">
    <property type="entry name" value="UNCONVENTIONAL MYOSIN-VI"/>
    <property type="match status" value="1"/>
</dbReference>
<dbReference type="InterPro" id="IPR001609">
    <property type="entry name" value="Myosin_head_motor_dom-like"/>
</dbReference>
<dbReference type="GO" id="GO:0000146">
    <property type="term" value="F:microfilament motor activity"/>
    <property type="evidence" value="ECO:0007669"/>
    <property type="project" value="TreeGrafter"/>
</dbReference>
<dbReference type="PhylomeDB" id="A0A0G4EIW6"/>
<dbReference type="InterPro" id="IPR027417">
    <property type="entry name" value="P-loop_NTPase"/>
</dbReference>
<dbReference type="CDD" id="cd00124">
    <property type="entry name" value="MYSc"/>
    <property type="match status" value="1"/>
</dbReference>
<dbReference type="GO" id="GO:0005524">
    <property type="term" value="F:ATP binding"/>
    <property type="evidence" value="ECO:0007669"/>
    <property type="project" value="UniProtKB-UniRule"/>
</dbReference>
<dbReference type="InParanoid" id="A0A0G4EIW6"/>
<dbReference type="Gene3D" id="1.20.120.720">
    <property type="entry name" value="Myosin VI head, motor domain, U50 subdomain"/>
    <property type="match status" value="1"/>
</dbReference>
<organism evidence="9 10">
    <name type="scientific">Vitrella brassicaformis (strain CCMP3155)</name>
    <dbReference type="NCBI Taxonomy" id="1169540"/>
    <lineage>
        <taxon>Eukaryota</taxon>
        <taxon>Sar</taxon>
        <taxon>Alveolata</taxon>
        <taxon>Colpodellida</taxon>
        <taxon>Vitrellaceae</taxon>
        <taxon>Vitrella</taxon>
    </lineage>
</organism>
<dbReference type="STRING" id="1169540.A0A0G4EIW6"/>
<dbReference type="GO" id="GO:0051015">
    <property type="term" value="F:actin filament binding"/>
    <property type="evidence" value="ECO:0007669"/>
    <property type="project" value="TreeGrafter"/>
</dbReference>
<accession>A0A0G4EIW6</accession>
<evidence type="ECO:0000313" key="10">
    <source>
        <dbReference type="Proteomes" id="UP000041254"/>
    </source>
</evidence>
<keyword evidence="1 6" id="KW-0547">Nucleotide-binding</keyword>
<dbReference type="GO" id="GO:0005886">
    <property type="term" value="C:plasma membrane"/>
    <property type="evidence" value="ECO:0007669"/>
    <property type="project" value="TreeGrafter"/>
</dbReference>
<comment type="similarity">
    <text evidence="6">Belongs to the TRAFAC class myosin-kinesin ATPase superfamily. Myosin family.</text>
</comment>
<feature type="compositionally biased region" description="Pro residues" evidence="7">
    <location>
        <begin position="1022"/>
        <end position="1034"/>
    </location>
</feature>
<keyword evidence="3 6" id="KW-0518">Myosin</keyword>
<evidence type="ECO:0000256" key="4">
    <source>
        <dbReference type="ARBA" id="ARBA00023175"/>
    </source>
</evidence>
<feature type="region of interest" description="Disordered" evidence="7">
    <location>
        <begin position="1544"/>
        <end position="1576"/>
    </location>
</feature>
<evidence type="ECO:0000259" key="8">
    <source>
        <dbReference type="PROSITE" id="PS51456"/>
    </source>
</evidence>
<feature type="compositionally biased region" description="Low complexity" evidence="7">
    <location>
        <begin position="1553"/>
        <end position="1564"/>
    </location>
</feature>
<evidence type="ECO:0000256" key="1">
    <source>
        <dbReference type="ARBA" id="ARBA00022741"/>
    </source>
</evidence>
<dbReference type="GO" id="GO:0007015">
    <property type="term" value="P:actin filament organization"/>
    <property type="evidence" value="ECO:0007669"/>
    <property type="project" value="TreeGrafter"/>
</dbReference>
<dbReference type="Gene3D" id="3.40.850.10">
    <property type="entry name" value="Kinesin motor domain"/>
    <property type="match status" value="2"/>
</dbReference>
<dbReference type="GO" id="GO:0016459">
    <property type="term" value="C:myosin complex"/>
    <property type="evidence" value="ECO:0007669"/>
    <property type="project" value="UniProtKB-KW"/>
</dbReference>
<dbReference type="InterPro" id="IPR036961">
    <property type="entry name" value="Kinesin_motor_dom_sf"/>
</dbReference>
<sequence>MPADEKTAAPRHGQHPDSSSLSVGDAVWVSDQEEGFVRCVVREIHGEGTDEAKVVVEVDGSRGPDQHTGPRLHTIALRELCPPHRVYEPLDVDDTTKLISLDTPSILANLRNRYGLDKIYTYVANVLIAVNPYHEMHGLYGDATCGRYRNQPLGSLPPHPFAIADTAYRAMRFDKQSQAIVVSGESGAGKTETAKYLMRYLAFLGGSPASEAAGRPSIDPSGSSKRPSPLPTRLDSHHQQAYRPPKGRSGTPAPMRCVPSVQEKILGANPILESIGNAVTTRNVNSSRFGRLNKLYFDAKGRLVGAGITTYLLESSRVVLHGKGERNYHIFYEMLAGLEESELRKLDLEKDWRRYNLLNQGGTTTTPAAADEQAPPSSSSSRPSHPHPASNAQTRRDRENWANFRRALRSYGITAREEEGIREILAAILILGNLQITQEEDPEDGVCGGDSEGTGEDGGRSSVAESASDANKSGAGREGQGGDARRISVGPANQIQSAAQKLGMDPPCLFDILTRRKIKSGSKGGRSMRQTEVMIERTIIEARAILHSLIKTLYTRLFDYIVDRINDKNKPAGSRSLEEDYRYIGILDIYGFECLGINSFEQLCINLANEKLQQFFVEKVLVNEQRMYKNDGLKWEDIDIQPTCPVIEAITASQGIFALLDDASRLAALNKAEKQNVTDSTFCEQIKEKVHKREMPISGAVEMPRTDRNAAKGAAADRKGRGGGWEDFIVRHYAGKVTYNTQEWLHKNNDRVEKEIEELLDSSERSLVKSFARRLSDADAGKAANQFRSVSKKFRISLDAMIADLNRANLQFIRCFLPNREQCSGHFVGSLVLEQLKHTGTLELVAIMHKGYPSRVSISELEERYRSLLPFGSHWDSRTIIECILLAYGMESSCWQIGVHRVYFKAGQVAMLEAIRQRGPSHLSLPREELLKIRAKLQLKRLRRAARAVQAHNAVLWMMHRLRMRKQRFKKLRAWLKLFVAFVPLFRSVRHARILRAFQAVKRARERQLMSSLLDAWKRRPIPPAPEPPAPAPAPAAAAAADISPSTRVLSCPGTTPIGASDRALFPVVPRPAVFSVRPPAAEARDLDRHMPESIVILDGGLSVVQWRVDMVDDAEASQAPLQALNKAERRERLHEGGSGGRPPCLPMWELDINRLAIAHKKSSSSTGEEAIEGMVEIVTGCQHPDRCTYLAFIDVSGTLALLHGVAAPSAGDRVELGGIKRPDIIPADEYLPPDLWKDDMIPLSMCWVPRRLQLGILWLVLRPNHDSSQQQQQQPGSGVEVSGCRAMLRLTIFNEEDMLFKSVDGGRRTLMSRDIEMPDPLPALEKYCGTMEEARAIMEETVFTSYRLTALASGKGFVIAGPGMLTALRVCEDPYVFGASTEPVTLRTLEIHWQGHKESPVTTSKGDIDIRQQFFTSCATLYHPTEERSQLAIPPASRLPHPKPTSKHTRDSRETNTNTVLRQQHHPGTSIPRHPKASGWRPPREPSGERVGSRLVSGRECEVRERKEGWRKEAKVFEEGVEQLLLGEGRSNLYSFSFQYMPAPHSPLNPKRTPGTTGTTRGRPPSPSPPPASRVLPRKKLQLLSVDSMPDWHKTFMQAPDDEEQTRFHLVKVRGVGPAADPLAPSTEPLSLPAHICSISHRADIVSLPPFSFKALPPPPPAPPAPPAAAAAAAAAGASSSSNGNSSSSRGEGGRWRRRLSMSTVVPQSMETIDSCYWPVYPSERKEFLFHEDVNVLAAEPCHAAHSMVLWAAGGRGLVYHVPSRCVVCTFIKPDHTGSTEGRRS</sequence>
<keyword evidence="4 6" id="KW-0505">Motor protein</keyword>